<name>A0A934U0J2_9NOCA</name>
<feature type="transmembrane region" description="Helical" evidence="1">
    <location>
        <begin position="106"/>
        <end position="128"/>
    </location>
</feature>
<dbReference type="AlphaFoldDB" id="A0A934U0J2"/>
<gene>
    <name evidence="2" type="ORF">JGU71_03375</name>
</gene>
<protein>
    <submittedName>
        <fullName evidence="2">DUF1761 domain-containing protein</fullName>
    </submittedName>
</protein>
<evidence type="ECO:0000313" key="2">
    <source>
        <dbReference type="EMBL" id="MBJ8337919.1"/>
    </source>
</evidence>
<dbReference type="EMBL" id="JAEMNV010000001">
    <property type="protein sequence ID" value="MBJ8337919.1"/>
    <property type="molecule type" value="Genomic_DNA"/>
</dbReference>
<reference evidence="2" key="1">
    <citation type="submission" date="2020-12" db="EMBL/GenBank/DDBJ databases">
        <title>Antrihabitans popcorni sp. nov. and Antrihabitans auranticaus sp. nov., isolated from a larva cave.</title>
        <authorList>
            <person name="Lee S.D."/>
            <person name="Kim I.S."/>
        </authorList>
    </citation>
    <scope>NUCLEOTIDE SEQUENCE</scope>
    <source>
        <strain evidence="2">YC3-6</strain>
    </source>
</reference>
<feature type="transmembrane region" description="Helical" evidence="1">
    <location>
        <begin position="6"/>
        <end position="27"/>
    </location>
</feature>
<dbReference type="RefSeq" id="WP_199701940.1">
    <property type="nucleotide sequence ID" value="NZ_JAEMNV010000001.1"/>
</dbReference>
<proteinExistence type="predicted"/>
<evidence type="ECO:0000256" key="1">
    <source>
        <dbReference type="SAM" id="Phobius"/>
    </source>
</evidence>
<sequence length="129" mass="14161">MTDVNYWAVLVSAAVVFVLASVYYAVLAKVWQQASPAAADVAPAAWKPPVEFVRSLVLAYVIAYLAHEMGIDTWNRGAVFGLVLWVGFPAMLWSGAMLWENTSWRLAALHAGDWLIKLLVIGVIVGVWT</sequence>
<keyword evidence="1" id="KW-0812">Transmembrane</keyword>
<keyword evidence="1" id="KW-0472">Membrane</keyword>
<dbReference type="InterPro" id="IPR013879">
    <property type="entry name" value="DUF1761"/>
</dbReference>
<feature type="transmembrane region" description="Helical" evidence="1">
    <location>
        <begin position="78"/>
        <end position="99"/>
    </location>
</feature>
<keyword evidence="1" id="KW-1133">Transmembrane helix</keyword>
<evidence type="ECO:0000313" key="3">
    <source>
        <dbReference type="Proteomes" id="UP000655868"/>
    </source>
</evidence>
<dbReference type="Proteomes" id="UP000655868">
    <property type="component" value="Unassembled WGS sequence"/>
</dbReference>
<dbReference type="Pfam" id="PF08570">
    <property type="entry name" value="DUF1761"/>
    <property type="match status" value="1"/>
</dbReference>
<accession>A0A934U0J2</accession>
<organism evidence="2 3">
    <name type="scientific">Antrihabitans stalagmiti</name>
    <dbReference type="NCBI Taxonomy" id="2799499"/>
    <lineage>
        <taxon>Bacteria</taxon>
        <taxon>Bacillati</taxon>
        <taxon>Actinomycetota</taxon>
        <taxon>Actinomycetes</taxon>
        <taxon>Mycobacteriales</taxon>
        <taxon>Nocardiaceae</taxon>
        <taxon>Antrihabitans</taxon>
    </lineage>
</organism>
<keyword evidence="3" id="KW-1185">Reference proteome</keyword>
<comment type="caution">
    <text evidence="2">The sequence shown here is derived from an EMBL/GenBank/DDBJ whole genome shotgun (WGS) entry which is preliminary data.</text>
</comment>